<dbReference type="Pfam" id="PF00566">
    <property type="entry name" value="RabGAP-TBC"/>
    <property type="match status" value="1"/>
</dbReference>
<dbReference type="PANTHER" id="PTHR13399:SF2">
    <property type="entry name" value="TRANSLOCON-ASSOCIATED PROTEIN SUBUNIT GAMMA"/>
    <property type="match status" value="1"/>
</dbReference>
<evidence type="ECO:0000313" key="3">
    <source>
        <dbReference type="EMBL" id="KAJ9601787.1"/>
    </source>
</evidence>
<sequence length="1695" mass="189616">MIYLIEGVLPESYFANNLRGLSVDMAVFRDLLRLRLPTLSRHLEQLQHEARDSATGTSYEPPLTNVFTMQWFLTLFSNCLPQSTVLRVWDLIFLEGNEVLLRTALAIWDDIPFRIMAVDSADEFYSIMGVLTREMLEFGLMDTNNLIKTIVTIAPFPFPELPDLRDKYLYNITPWTHTVSTAARRGLKLFHSDDDDEGTDEDDEKIAVAATYGISAVFRSARRRVRNSMNRAPSPSSSLSALNFTAPTSDRDRLVPVLDISALKQQYVKLRERQRQAHIILTAACARQPLGPSAPNPVAMNHLLLGKTALLSVRGSGPPPGQLTSRSTLQPVPPQKQKEDEEEKSSGETLHWKDAARRKQRRGSKQDIAPVLPSRILSLEESEAASSVVIPVIKEPEVEEIRNEVGSDSDDSKSSTSTELCDEPDRLSDFDSEEPTSISDASSYVPPAAEQVVMKVPSPIKSGFRTPEIISPMKDEVLPVQKHQISISPTSDIKHSVKLSPEQLEESVPDATDVSPSFVATTVSPVVMEEVSSPVQQILSPIMQSLTSEQKVLSPVKEISTKIKTPDVSHSDITTEFLPEIAEMSIKSPEPEVKTESIDREEIISDSFVLKLPSPLKESASLKEKQISPQFIKDTSLKENLILENINLKESAEFKKEIISPLTGKDISVSPISPEVISLKTPEISDSDIEESSSLLVRELSSLRSHSPVSGEIKTISEQDFTIDETFTEEYKDSSLIKMGSLSSDDLEKLDSDPGYVKQFPLLSPMSDISPLTEETVETTLIDWSDRCSIKISAPSIKKSSSTHDVSEDKIKNLQNAKSFQNLRDISSTRHLDRFSSTYSDRLSNEILRTLDKTEVEDIQEIEQVVEMIVPNIEVTSVKVEEQSCVDDTEKVSKLLELNQKLHERVHSIEEDKGDDINKLENEIDYAEMTDLLELDTNINFGRRNSERALQIIQENSEILQRIMLCQARRPSKLSEEESNGGTTTIPSEAESIPTSSSAENVDITTCQIKDDSVDKSDIFDLKSVSPIVDSVPITVLEEVPIMSSTVPSSHLVKSEEICELSSEKQLSLSEDLSLKSWKSVSQDSPKKEEISEKDENTIKSESPYSFSYTSEDTLTFLKCEKQIPVITSTRSFTLSPEIPSKHDHRFSLDYGDTKYSVDSRETKIPRLSPDDKCTSIFEDKSKYTNQFEDDYKETKTQKFELESDKILIRKRYDGLESSLGESSSSQFPRRYSPETTLHSSYSSVISKSTKNGLDFFDTPSITDSDTRTLSSSRRKWTDDIEFKTEKTLSTSRESPPLFESTVSKYPYESTSSSSWLAEKPRRERESSPVKSFESRSTSHYSSLSSDVSVSKPYASIGRYDYSFTTPETDTYFSSEINKTRDTRSPISTKDSSSPPLDSFSFKTSSDRSDKSSTDDYQQKLSYSPSRKYTDESVYSFHPSVSSVEFSSGTQDITRRTTTRDLSRPHSTIISDLGSMEVLNRSYSSSSIDGYLSRSRLDLASSDSPEPGKTSLSSSFKPISDETSVSSEKSRSILRSPIYEFDSPKRTSPSSHYRHLSPRRDEFDSKTPSKDTSPPRYSSFSDSNWDKNEFSSRKSQYRKSSIDTENLTSETSSTSLSSKLGKSYSPPISPSKSKDINVSLPPIKSSLGSPVKSKSKFDPFPPRPTTRQPKELGIKLGLYSSETSSKNGRNSGKKT</sequence>
<feature type="region of interest" description="Disordered" evidence="1">
    <location>
        <begin position="489"/>
        <end position="511"/>
    </location>
</feature>
<organism evidence="3 4">
    <name type="scientific">Diploptera punctata</name>
    <name type="common">Pacific beetle cockroach</name>
    <dbReference type="NCBI Taxonomy" id="6984"/>
    <lineage>
        <taxon>Eukaryota</taxon>
        <taxon>Metazoa</taxon>
        <taxon>Ecdysozoa</taxon>
        <taxon>Arthropoda</taxon>
        <taxon>Hexapoda</taxon>
        <taxon>Insecta</taxon>
        <taxon>Pterygota</taxon>
        <taxon>Neoptera</taxon>
        <taxon>Polyneoptera</taxon>
        <taxon>Dictyoptera</taxon>
        <taxon>Blattodea</taxon>
        <taxon>Blaberoidea</taxon>
        <taxon>Blaberidae</taxon>
        <taxon>Diplopterinae</taxon>
        <taxon>Diploptera</taxon>
    </lineage>
</organism>
<feature type="region of interest" description="Disordered" evidence="1">
    <location>
        <begin position="312"/>
        <end position="366"/>
    </location>
</feature>
<dbReference type="GO" id="GO:0005783">
    <property type="term" value="C:endoplasmic reticulum"/>
    <property type="evidence" value="ECO:0007669"/>
    <property type="project" value="TreeGrafter"/>
</dbReference>
<evidence type="ECO:0000313" key="4">
    <source>
        <dbReference type="Proteomes" id="UP001233999"/>
    </source>
</evidence>
<dbReference type="InterPro" id="IPR032738">
    <property type="entry name" value="Tbc1d30_C"/>
</dbReference>
<dbReference type="SUPFAM" id="SSF47923">
    <property type="entry name" value="Ypt/Rab-GAP domain of gyp1p"/>
    <property type="match status" value="1"/>
</dbReference>
<name>A0AAD8AP28_DIPPU</name>
<feature type="domain" description="Rab-GAP TBC" evidence="2">
    <location>
        <begin position="1"/>
        <end position="96"/>
    </location>
</feature>
<feature type="region of interest" description="Disordered" evidence="1">
    <location>
        <begin position="1375"/>
        <end position="1428"/>
    </location>
</feature>
<comment type="caution">
    <text evidence="3">The sequence shown here is derived from an EMBL/GenBank/DDBJ whole genome shotgun (WGS) entry which is preliminary data.</text>
</comment>
<dbReference type="InterPro" id="IPR035969">
    <property type="entry name" value="Rab-GAP_TBC_sf"/>
</dbReference>
<feature type="region of interest" description="Disordered" evidence="1">
    <location>
        <begin position="1218"/>
        <end position="1242"/>
    </location>
</feature>
<gene>
    <name evidence="3" type="ORF">L9F63_000079</name>
</gene>
<feature type="compositionally biased region" description="Basic and acidic residues" evidence="1">
    <location>
        <begin position="1558"/>
        <end position="1569"/>
    </location>
</feature>
<feature type="compositionally biased region" description="Basic and acidic residues" evidence="1">
    <location>
        <begin position="1319"/>
        <end position="1328"/>
    </location>
</feature>
<feature type="compositionally biased region" description="Low complexity" evidence="1">
    <location>
        <begin position="1335"/>
        <end position="1349"/>
    </location>
</feature>
<dbReference type="PANTHER" id="PTHR13399">
    <property type="entry name" value="TRANSLOCON-ASSOCIATED PROTEIN TRAP , GAMMA SUBUNIT"/>
    <property type="match status" value="1"/>
</dbReference>
<feature type="compositionally biased region" description="Polar residues" evidence="1">
    <location>
        <begin position="1570"/>
        <end position="1583"/>
    </location>
</feature>
<feature type="region of interest" description="Disordered" evidence="1">
    <location>
        <begin position="1498"/>
        <end position="1695"/>
    </location>
</feature>
<dbReference type="FunFam" id="1.10.472.80:FF:000011">
    <property type="entry name" value="TBC1 domain family member 30"/>
    <property type="match status" value="1"/>
</dbReference>
<feature type="region of interest" description="Disordered" evidence="1">
    <location>
        <begin position="971"/>
        <end position="1003"/>
    </location>
</feature>
<feature type="region of interest" description="Disordered" evidence="1">
    <location>
        <begin position="1304"/>
        <end position="1349"/>
    </location>
</feature>
<reference evidence="3" key="2">
    <citation type="submission" date="2023-05" db="EMBL/GenBank/DDBJ databases">
        <authorList>
            <person name="Fouks B."/>
        </authorList>
    </citation>
    <scope>NUCLEOTIDE SEQUENCE</scope>
    <source>
        <strain evidence="3">Stay&amp;Tobe</strain>
        <tissue evidence="3">Testes</tissue>
    </source>
</reference>
<accession>A0AAD8AP28</accession>
<dbReference type="PROSITE" id="PS50086">
    <property type="entry name" value="TBC_RABGAP"/>
    <property type="match status" value="1"/>
</dbReference>
<dbReference type="Proteomes" id="UP001233999">
    <property type="component" value="Unassembled WGS sequence"/>
</dbReference>
<evidence type="ECO:0000259" key="2">
    <source>
        <dbReference type="PROSITE" id="PS50086"/>
    </source>
</evidence>
<dbReference type="Gene3D" id="1.10.472.80">
    <property type="entry name" value="Ypt/Rab-GAP domain of gyp1p, domain 3"/>
    <property type="match status" value="1"/>
</dbReference>
<protein>
    <recommendedName>
        <fullName evidence="2">Rab-GAP TBC domain-containing protein</fullName>
    </recommendedName>
</protein>
<feature type="compositionally biased region" description="Basic and acidic residues" evidence="1">
    <location>
        <begin position="1405"/>
        <end position="1418"/>
    </location>
</feature>
<feature type="compositionally biased region" description="Basic and acidic residues" evidence="1">
    <location>
        <begin position="400"/>
        <end position="413"/>
    </location>
</feature>
<dbReference type="Pfam" id="PF15733">
    <property type="entry name" value="DUF4682"/>
    <property type="match status" value="1"/>
</dbReference>
<feature type="compositionally biased region" description="Low complexity" evidence="1">
    <location>
        <begin position="1390"/>
        <end position="1404"/>
    </location>
</feature>
<feature type="compositionally biased region" description="Low complexity" evidence="1">
    <location>
        <begin position="1607"/>
        <end position="1626"/>
    </location>
</feature>
<reference evidence="3" key="1">
    <citation type="journal article" date="2023" name="IScience">
        <title>Live-bearing cockroach genome reveals convergent evolutionary mechanisms linked to viviparity in insects and beyond.</title>
        <authorList>
            <person name="Fouks B."/>
            <person name="Harrison M.C."/>
            <person name="Mikhailova A.A."/>
            <person name="Marchal E."/>
            <person name="English S."/>
            <person name="Carruthers M."/>
            <person name="Jennings E.C."/>
            <person name="Chiamaka E.L."/>
            <person name="Frigard R.A."/>
            <person name="Pippel M."/>
            <person name="Attardo G.M."/>
            <person name="Benoit J.B."/>
            <person name="Bornberg-Bauer E."/>
            <person name="Tobe S.S."/>
        </authorList>
    </citation>
    <scope>NUCLEOTIDE SEQUENCE</scope>
    <source>
        <strain evidence="3">Stay&amp;Tobe</strain>
    </source>
</reference>
<dbReference type="EMBL" id="JASPKZ010000003">
    <property type="protein sequence ID" value="KAJ9601787.1"/>
    <property type="molecule type" value="Genomic_DNA"/>
</dbReference>
<proteinExistence type="predicted"/>
<feature type="compositionally biased region" description="Polar residues" evidence="1">
    <location>
        <begin position="980"/>
        <end position="1003"/>
    </location>
</feature>
<evidence type="ECO:0000256" key="1">
    <source>
        <dbReference type="SAM" id="MobiDB-lite"/>
    </source>
</evidence>
<feature type="compositionally biased region" description="Polar residues" evidence="1">
    <location>
        <begin position="1680"/>
        <end position="1695"/>
    </location>
</feature>
<dbReference type="InterPro" id="IPR000195">
    <property type="entry name" value="Rab-GAP-TBC_dom"/>
</dbReference>
<feature type="compositionally biased region" description="Polar residues" evidence="1">
    <location>
        <begin position="1510"/>
        <end position="1527"/>
    </location>
</feature>
<keyword evidence="4" id="KW-1185">Reference proteome</keyword>
<feature type="region of interest" description="Disordered" evidence="1">
    <location>
        <begin position="400"/>
        <end position="446"/>
    </location>
</feature>
<feature type="compositionally biased region" description="Basic and acidic residues" evidence="1">
    <location>
        <begin position="336"/>
        <end position="357"/>
    </location>
</feature>